<evidence type="ECO:0000256" key="5">
    <source>
        <dbReference type="ARBA" id="ARBA00022960"/>
    </source>
</evidence>
<dbReference type="GO" id="GO:0051301">
    <property type="term" value="P:cell division"/>
    <property type="evidence" value="ECO:0007669"/>
    <property type="project" value="UniProtKB-KW"/>
</dbReference>
<keyword evidence="9 11" id="KW-0961">Cell wall biogenesis/degradation</keyword>
<feature type="site" description="Important for catalytic activity" evidence="11">
    <location>
        <position position="168"/>
    </location>
</feature>
<dbReference type="NCBIfam" id="NF003740">
    <property type="entry name" value="PRK05337.1"/>
    <property type="match status" value="1"/>
</dbReference>
<evidence type="ECO:0000256" key="9">
    <source>
        <dbReference type="ARBA" id="ARBA00023316"/>
    </source>
</evidence>
<evidence type="ECO:0000256" key="2">
    <source>
        <dbReference type="ARBA" id="ARBA00022490"/>
    </source>
</evidence>
<comment type="subcellular location">
    <subcellularLocation>
        <location evidence="11">Cytoplasm</location>
    </subcellularLocation>
</comment>
<dbReference type="SUPFAM" id="SSF51445">
    <property type="entry name" value="(Trans)glycosidases"/>
    <property type="match status" value="1"/>
</dbReference>
<dbReference type="EC" id="3.2.1.52" evidence="11"/>
<dbReference type="InterPro" id="IPR019800">
    <property type="entry name" value="Glyco_hydro_3_AS"/>
</dbReference>
<feature type="active site" description="Proton donor/acceptor" evidence="11">
    <location>
        <position position="170"/>
    </location>
</feature>
<dbReference type="InterPro" id="IPR022956">
    <property type="entry name" value="Beta_hexosaminidase_bac"/>
</dbReference>
<keyword evidence="14" id="KW-1185">Reference proteome</keyword>
<dbReference type="FunFam" id="3.20.20.300:FF:000001">
    <property type="entry name" value="Beta-hexosaminidase"/>
    <property type="match status" value="1"/>
</dbReference>
<dbReference type="EMBL" id="CP026604">
    <property type="protein sequence ID" value="AWB69038.1"/>
    <property type="molecule type" value="Genomic_DNA"/>
</dbReference>
<dbReference type="HAMAP" id="MF_00364">
    <property type="entry name" value="NagZ"/>
    <property type="match status" value="1"/>
</dbReference>
<evidence type="ECO:0000256" key="1">
    <source>
        <dbReference type="ARBA" id="ARBA00001231"/>
    </source>
</evidence>
<feature type="active site" description="Nucleophile" evidence="11">
    <location>
        <position position="242"/>
    </location>
</feature>
<organism evidence="13 14">
    <name type="scientific">Saccharobesus litoralis</name>
    <dbReference type="NCBI Taxonomy" id="2172099"/>
    <lineage>
        <taxon>Bacteria</taxon>
        <taxon>Pseudomonadati</taxon>
        <taxon>Pseudomonadota</taxon>
        <taxon>Gammaproteobacteria</taxon>
        <taxon>Alteromonadales</taxon>
        <taxon>Alteromonadaceae</taxon>
        <taxon>Saccharobesus</taxon>
    </lineage>
</organism>
<dbReference type="GO" id="GO:0009254">
    <property type="term" value="P:peptidoglycan turnover"/>
    <property type="evidence" value="ECO:0007669"/>
    <property type="project" value="UniProtKB-UniRule"/>
</dbReference>
<dbReference type="GO" id="GO:0008360">
    <property type="term" value="P:regulation of cell shape"/>
    <property type="evidence" value="ECO:0007669"/>
    <property type="project" value="UniProtKB-KW"/>
</dbReference>
<keyword evidence="4 11" id="KW-0378">Hydrolase</keyword>
<comment type="function">
    <text evidence="11">Plays a role in peptidoglycan recycling by cleaving the terminal beta-1,4-linked N-acetylglucosamine (GlcNAc) from peptide-linked peptidoglycan fragments, giving rise to free GlcNAc, anhydro-N-acetylmuramic acid and anhydro-N-acetylmuramic acid-linked peptides.</text>
</comment>
<evidence type="ECO:0000256" key="8">
    <source>
        <dbReference type="ARBA" id="ARBA00023306"/>
    </source>
</evidence>
<comment type="pathway">
    <text evidence="10 11">Cell wall biogenesis; peptidoglycan recycling.</text>
</comment>
<dbReference type="InterPro" id="IPR001764">
    <property type="entry name" value="Glyco_hydro_3_N"/>
</dbReference>
<dbReference type="OrthoDB" id="9786661at2"/>
<feature type="binding site" evidence="11">
    <location>
        <position position="66"/>
    </location>
    <ligand>
        <name>substrate</name>
    </ligand>
</feature>
<dbReference type="InterPro" id="IPR050226">
    <property type="entry name" value="NagZ_Beta-hexosaminidase"/>
</dbReference>
<comment type="catalytic activity">
    <reaction evidence="1 11">
        <text>Hydrolysis of terminal non-reducing N-acetyl-D-hexosamine residues in N-acetyl-beta-D-hexosaminides.</text>
        <dbReference type="EC" id="3.2.1.52"/>
    </reaction>
</comment>
<dbReference type="UniPathway" id="UPA00544"/>
<keyword evidence="3 11" id="KW-0132">Cell division</keyword>
<evidence type="ECO:0000256" key="3">
    <source>
        <dbReference type="ARBA" id="ARBA00022618"/>
    </source>
</evidence>
<keyword evidence="2 11" id="KW-0963">Cytoplasm</keyword>
<comment type="similarity">
    <text evidence="11">Belongs to the glycosyl hydrolase 3 family. NagZ subfamily.</text>
</comment>
<dbReference type="InterPro" id="IPR036962">
    <property type="entry name" value="Glyco_hydro_3_N_sf"/>
</dbReference>
<dbReference type="Proteomes" id="UP000244441">
    <property type="component" value="Chromosome"/>
</dbReference>
<dbReference type="Gene3D" id="3.20.20.300">
    <property type="entry name" value="Glycoside hydrolase, family 3, N-terminal domain"/>
    <property type="match status" value="1"/>
</dbReference>
<keyword evidence="6 11" id="KW-0573">Peptidoglycan synthesis</keyword>
<dbReference type="PROSITE" id="PS00775">
    <property type="entry name" value="GLYCOSYL_HYDROL_F3"/>
    <property type="match status" value="1"/>
</dbReference>
<keyword evidence="5 11" id="KW-0133">Cell shape</keyword>
<reference evidence="13 14" key="1">
    <citation type="submission" date="2018-01" db="EMBL/GenBank/DDBJ databases">
        <title>Genome sequence of a Cantenovulum-like bacteria.</title>
        <authorList>
            <person name="Tan W.R."/>
            <person name="Lau N.-S."/>
            <person name="Go F."/>
            <person name="Amirul A.-A.A."/>
        </authorList>
    </citation>
    <scope>NUCLEOTIDE SEQUENCE [LARGE SCALE GENOMIC DNA]</scope>
    <source>
        <strain evidence="13 14">CCB-QB4</strain>
    </source>
</reference>
<protein>
    <recommendedName>
        <fullName evidence="11">Beta-hexosaminidase</fullName>
        <ecNumber evidence="11">3.2.1.52</ecNumber>
    </recommendedName>
    <alternativeName>
        <fullName evidence="11">Beta-N-acetylhexosaminidase</fullName>
    </alternativeName>
    <alternativeName>
        <fullName evidence="11">N-acetyl-beta-glucosaminidase</fullName>
    </alternativeName>
</protein>
<dbReference type="KEGG" id="cate:C2869_15100"/>
<accession>A0A2S0VXX0</accession>
<evidence type="ECO:0000256" key="11">
    <source>
        <dbReference type="HAMAP-Rule" id="MF_00364"/>
    </source>
</evidence>
<evidence type="ECO:0000256" key="6">
    <source>
        <dbReference type="ARBA" id="ARBA00022984"/>
    </source>
</evidence>
<dbReference type="Pfam" id="PF00933">
    <property type="entry name" value="Glyco_hydro_3"/>
    <property type="match status" value="1"/>
</dbReference>
<dbReference type="GO" id="GO:0005975">
    <property type="term" value="P:carbohydrate metabolic process"/>
    <property type="evidence" value="ECO:0007669"/>
    <property type="project" value="InterPro"/>
</dbReference>
<keyword evidence="8 11" id="KW-0131">Cell cycle</keyword>
<dbReference type="GO" id="GO:0009252">
    <property type="term" value="P:peptidoglycan biosynthetic process"/>
    <property type="evidence" value="ECO:0007669"/>
    <property type="project" value="UniProtKB-KW"/>
</dbReference>
<evidence type="ECO:0000256" key="7">
    <source>
        <dbReference type="ARBA" id="ARBA00023295"/>
    </source>
</evidence>
<evidence type="ECO:0000313" key="14">
    <source>
        <dbReference type="Proteomes" id="UP000244441"/>
    </source>
</evidence>
<dbReference type="InterPro" id="IPR017853">
    <property type="entry name" value="GH"/>
</dbReference>
<dbReference type="PANTHER" id="PTHR30480:SF13">
    <property type="entry name" value="BETA-HEXOSAMINIDASE"/>
    <property type="match status" value="1"/>
</dbReference>
<proteinExistence type="inferred from homology"/>
<dbReference type="GO" id="GO:0004563">
    <property type="term" value="F:beta-N-acetylhexosaminidase activity"/>
    <property type="evidence" value="ECO:0007669"/>
    <property type="project" value="UniProtKB-UniRule"/>
</dbReference>
<dbReference type="AlphaFoldDB" id="A0A2S0VXX0"/>
<gene>
    <name evidence="11" type="primary">nagZ</name>
    <name evidence="13" type="ORF">C2869_15100</name>
</gene>
<dbReference type="GO" id="GO:0071555">
    <property type="term" value="P:cell wall organization"/>
    <property type="evidence" value="ECO:0007669"/>
    <property type="project" value="UniProtKB-KW"/>
</dbReference>
<keyword evidence="7 11" id="KW-0326">Glycosidase</keyword>
<evidence type="ECO:0000256" key="10">
    <source>
        <dbReference type="ARBA" id="ARBA00037880"/>
    </source>
</evidence>
<feature type="binding site" evidence="11">
    <location>
        <begin position="157"/>
        <end position="158"/>
    </location>
    <ligand>
        <name>substrate</name>
    </ligand>
</feature>
<evidence type="ECO:0000256" key="4">
    <source>
        <dbReference type="ARBA" id="ARBA00022801"/>
    </source>
</evidence>
<dbReference type="GO" id="GO:0005737">
    <property type="term" value="C:cytoplasm"/>
    <property type="evidence" value="ECO:0007669"/>
    <property type="project" value="UniProtKB-SubCell"/>
</dbReference>
<feature type="domain" description="Glycoside hydrolase family 3 N-terminal" evidence="12">
    <location>
        <begin position="8"/>
        <end position="286"/>
    </location>
</feature>
<name>A0A2S0VXX0_9ALTE</name>
<feature type="binding site" evidence="11">
    <location>
        <position position="58"/>
    </location>
    <ligand>
        <name>substrate</name>
    </ligand>
</feature>
<evidence type="ECO:0000313" key="13">
    <source>
        <dbReference type="EMBL" id="AWB69038.1"/>
    </source>
</evidence>
<evidence type="ECO:0000259" key="12">
    <source>
        <dbReference type="Pfam" id="PF00933"/>
    </source>
</evidence>
<feature type="binding site" evidence="11">
    <location>
        <position position="127"/>
    </location>
    <ligand>
        <name>substrate</name>
    </ligand>
</feature>
<dbReference type="PANTHER" id="PTHR30480">
    <property type="entry name" value="BETA-HEXOSAMINIDASE-RELATED"/>
    <property type="match status" value="1"/>
</dbReference>
<sequence>MLDVEGFELTTEDKEIIEHPYVGGVILFSRNYHDKAQLTELNRQIRLASRTPILIAVDHEGGRVQRFRDHFATIPPAAIYEKLSADNIKIARELGWLMAIELLATGVDLSFAPVLDLNRLSSVIGERAFSAQPEQVVKFASAFIRGMNDAGMKACGKHFPGHGSVEADSHVAEPVDGRDLKTIEQVDMLPFAELIKSNMLDAIMPAHVIYSQVDSQPAGFSEYWLQSVLRKKLGFNGVIFSDDLSMQAANIAGDYVSKATVALKAGCDFLLACNNRNGAVSIIDAVASLPVREVNNQLIATLKSDVDAKALYQSERYKSAYQLSNRLI</sequence>